<dbReference type="InterPro" id="IPR055539">
    <property type="entry name" value="DUF7115"/>
</dbReference>
<feature type="compositionally biased region" description="Low complexity" evidence="2">
    <location>
        <begin position="225"/>
        <end position="235"/>
    </location>
</feature>
<gene>
    <name evidence="4" type="ORF">DP107_16405</name>
</gene>
<evidence type="ECO:0000256" key="2">
    <source>
        <dbReference type="SAM" id="MobiDB-lite"/>
    </source>
</evidence>
<dbReference type="Pfam" id="PF23428">
    <property type="entry name" value="DUF7115"/>
    <property type="match status" value="1"/>
</dbReference>
<dbReference type="Proteomes" id="UP000319894">
    <property type="component" value="Unassembled WGS sequence"/>
</dbReference>
<sequence length="322" mass="34768">MDVPDLVTDALDGQSVLASVGIGGDDGVFVTPGRTLVYRGDGLLSDESVETYDHGFDRLELSDGRRRSSFTLHYYDREESFAVGSNHTQEVFRTVLAAHLRATDALATDERVRGVFRFNELTLVVGTERLLKHVGGAVWSADYDAHPYTDLTRLAFEEGGHAMQVIVAIEGAPERIKVPNDRAAEVRRTVEAVVLDFHGADSVDALNETLAPEEEPEEAAEPDYADSGIDSLIDDGSGGSGAAAGDSFETEPSTEPADHEGADGGDVVADSPGVEDGLVTASDEEVLARLDELEARVEAQTELIERQQETIEQLVDELRRGR</sequence>
<accession>A0A554MW20</accession>
<dbReference type="OrthoDB" id="307384at2157"/>
<evidence type="ECO:0000256" key="1">
    <source>
        <dbReference type="SAM" id="Coils"/>
    </source>
</evidence>
<protein>
    <recommendedName>
        <fullName evidence="3">DUF7115 domain-containing protein</fullName>
    </recommendedName>
</protein>
<feature type="compositionally biased region" description="Acidic residues" evidence="2">
    <location>
        <begin position="211"/>
        <end position="224"/>
    </location>
</feature>
<proteinExistence type="predicted"/>
<dbReference type="AlphaFoldDB" id="A0A554MW20"/>
<organism evidence="4 5">
    <name type="scientific">Haloglomus irregulare</name>
    <dbReference type="NCBI Taxonomy" id="2234134"/>
    <lineage>
        <taxon>Archaea</taxon>
        <taxon>Methanobacteriati</taxon>
        <taxon>Methanobacteriota</taxon>
        <taxon>Stenosarchaea group</taxon>
        <taxon>Halobacteria</taxon>
        <taxon>Halobacteriales</taxon>
        <taxon>Natronomonadaceae</taxon>
        <taxon>Haloglomus</taxon>
    </lineage>
</organism>
<dbReference type="RefSeq" id="WP_144263224.1">
    <property type="nucleotide sequence ID" value="NZ_QMDX01000014.1"/>
</dbReference>
<feature type="domain" description="DUF7115" evidence="3">
    <location>
        <begin position="1"/>
        <end position="106"/>
    </location>
</feature>
<keyword evidence="1" id="KW-0175">Coiled coil</keyword>
<dbReference type="InParanoid" id="A0A554MW20"/>
<reference evidence="4 5" key="1">
    <citation type="submission" date="2018-06" db="EMBL/GenBank/DDBJ databases">
        <title>Natronomonas sp. F16-60 a new haloarchaeon isolated from a solar saltern of Isla Cristina, Huelva, Spain.</title>
        <authorList>
            <person name="Duran-Viseras A."/>
            <person name="Sanchez-Porro C."/>
            <person name="Ventosa A."/>
        </authorList>
    </citation>
    <scope>NUCLEOTIDE SEQUENCE [LARGE SCALE GENOMIC DNA]</scope>
    <source>
        <strain evidence="4 5">F16-60</strain>
    </source>
</reference>
<evidence type="ECO:0000313" key="5">
    <source>
        <dbReference type="Proteomes" id="UP000319894"/>
    </source>
</evidence>
<dbReference type="EMBL" id="QMDX01000014">
    <property type="protein sequence ID" value="TSD09325.1"/>
    <property type="molecule type" value="Genomic_DNA"/>
</dbReference>
<evidence type="ECO:0000259" key="3">
    <source>
        <dbReference type="Pfam" id="PF23428"/>
    </source>
</evidence>
<keyword evidence="5" id="KW-1185">Reference proteome</keyword>
<feature type="region of interest" description="Disordered" evidence="2">
    <location>
        <begin position="209"/>
        <end position="283"/>
    </location>
</feature>
<name>A0A554MW20_9EURY</name>
<comment type="caution">
    <text evidence="4">The sequence shown here is derived from an EMBL/GenBank/DDBJ whole genome shotgun (WGS) entry which is preliminary data.</text>
</comment>
<feature type="coiled-coil region" evidence="1">
    <location>
        <begin position="283"/>
        <end position="317"/>
    </location>
</feature>
<evidence type="ECO:0000313" key="4">
    <source>
        <dbReference type="EMBL" id="TSD09325.1"/>
    </source>
</evidence>